<dbReference type="EMBL" id="CH476615">
    <property type="protein sequence ID" value="EEP77815.1"/>
    <property type="molecule type" value="Genomic_DNA"/>
</dbReference>
<dbReference type="GeneID" id="8443111"/>
<dbReference type="eggNOG" id="ENOG502QWAD">
    <property type="taxonomic scope" value="Eukaryota"/>
</dbReference>
<feature type="compositionally biased region" description="Polar residues" evidence="1">
    <location>
        <begin position="1"/>
        <end position="12"/>
    </location>
</feature>
<dbReference type="VEuPathDB" id="FungiDB:UREG_02664"/>
<evidence type="ECO:0000313" key="3">
    <source>
        <dbReference type="Proteomes" id="UP000002058"/>
    </source>
</evidence>
<sequence>MSGDDNLSSDSPKPTAGSVVRRDGNSLLEPHIHPPRVPVPHSHVAPDILASTSKPWNTNSLGTRLVLDAASAATSAALICPIVTIIDRAIIEKAAKGLDISRSLTSSLKGLITRPHHFLVSTPFLLIYTLYSCTYLTANVIDTVVSTTEDKAFSHVSAGPVKFVSTAFVNMSICIYKDSRFAKIFGAQNQPPQGSAPSAARSSQITCHPTSKIAPAPKIPKVSLGLFGLRDSLTIFASFNVPQLISPHIPDFLASTPSSKTALAQFTIPATVQIFSTPLHLLGLDLYNRQPPGGLPATDRWTRVKRDWIPSCIARIGRILPAYGVGGVVNTKLRANLMRSLETPSYEKDTL</sequence>
<organism evidence="2 3">
    <name type="scientific">Uncinocarpus reesii (strain UAMH 1704)</name>
    <dbReference type="NCBI Taxonomy" id="336963"/>
    <lineage>
        <taxon>Eukaryota</taxon>
        <taxon>Fungi</taxon>
        <taxon>Dikarya</taxon>
        <taxon>Ascomycota</taxon>
        <taxon>Pezizomycotina</taxon>
        <taxon>Eurotiomycetes</taxon>
        <taxon>Eurotiomycetidae</taxon>
        <taxon>Onygenales</taxon>
        <taxon>Onygenaceae</taxon>
        <taxon>Uncinocarpus</taxon>
    </lineage>
</organism>
<evidence type="ECO:0000256" key="1">
    <source>
        <dbReference type="SAM" id="MobiDB-lite"/>
    </source>
</evidence>
<dbReference type="OMA" id="RRNWFIS"/>
<name>C4JH91_UNCRE</name>
<reference evidence="3" key="1">
    <citation type="journal article" date="2009" name="Genome Res.">
        <title>Comparative genomic analyses of the human fungal pathogens Coccidioides and their relatives.</title>
        <authorList>
            <person name="Sharpton T.J."/>
            <person name="Stajich J.E."/>
            <person name="Rounsley S.D."/>
            <person name="Gardner M.J."/>
            <person name="Wortman J.R."/>
            <person name="Jordar V.S."/>
            <person name="Maiti R."/>
            <person name="Kodira C.D."/>
            <person name="Neafsey D.E."/>
            <person name="Zeng Q."/>
            <person name="Hung C.-Y."/>
            <person name="McMahan C."/>
            <person name="Muszewska A."/>
            <person name="Grynberg M."/>
            <person name="Mandel M.A."/>
            <person name="Kellner E.M."/>
            <person name="Barker B.M."/>
            <person name="Galgiani J.N."/>
            <person name="Orbach M.J."/>
            <person name="Kirkland T.N."/>
            <person name="Cole G.T."/>
            <person name="Henn M.R."/>
            <person name="Birren B.W."/>
            <person name="Taylor J.W."/>
        </authorList>
    </citation>
    <scope>NUCLEOTIDE SEQUENCE [LARGE SCALE GENOMIC DNA]</scope>
    <source>
        <strain evidence="3">UAMH 1704</strain>
    </source>
</reference>
<evidence type="ECO:0008006" key="4">
    <source>
        <dbReference type="Google" id="ProtNLM"/>
    </source>
</evidence>
<accession>C4JH91</accession>
<proteinExistence type="predicted"/>
<protein>
    <recommendedName>
        <fullName evidence="4">Sequence orphan</fullName>
    </recommendedName>
</protein>
<dbReference type="InParanoid" id="C4JH91"/>
<dbReference type="PANTHER" id="PTHR37845:SF1">
    <property type="entry name" value="SEQUENCE ORPHAN"/>
    <property type="match status" value="1"/>
</dbReference>
<dbReference type="AlphaFoldDB" id="C4JH91"/>
<dbReference type="KEGG" id="ure:UREG_02664"/>
<dbReference type="OrthoDB" id="275936at2759"/>
<dbReference type="PANTHER" id="PTHR37845">
    <property type="entry name" value="SEQUENCE ORPHAN"/>
    <property type="match status" value="1"/>
</dbReference>
<dbReference type="RefSeq" id="XP_002543148.1">
    <property type="nucleotide sequence ID" value="XM_002543102.1"/>
</dbReference>
<dbReference type="Proteomes" id="UP000002058">
    <property type="component" value="Unassembled WGS sequence"/>
</dbReference>
<dbReference type="HOGENOM" id="CLU_054095_2_1_1"/>
<keyword evidence="3" id="KW-1185">Reference proteome</keyword>
<feature type="region of interest" description="Disordered" evidence="1">
    <location>
        <begin position="1"/>
        <end position="39"/>
    </location>
</feature>
<evidence type="ECO:0000313" key="2">
    <source>
        <dbReference type="EMBL" id="EEP77815.1"/>
    </source>
</evidence>
<dbReference type="GO" id="GO:0005739">
    <property type="term" value="C:mitochondrion"/>
    <property type="evidence" value="ECO:0007669"/>
    <property type="project" value="TreeGrafter"/>
</dbReference>
<dbReference type="STRING" id="336963.C4JH91"/>
<gene>
    <name evidence="2" type="ORF">UREG_02664</name>
</gene>
<dbReference type="InterPro" id="IPR038781">
    <property type="entry name" value="C365.16-ike"/>
</dbReference>